<feature type="compositionally biased region" description="Low complexity" evidence="1">
    <location>
        <begin position="9"/>
        <end position="19"/>
    </location>
</feature>
<evidence type="ECO:0000313" key="4">
    <source>
        <dbReference type="EMBL" id="RLP74245.1"/>
    </source>
</evidence>
<dbReference type="Proteomes" id="UP000269692">
    <property type="component" value="Unassembled WGS sequence"/>
</dbReference>
<feature type="domain" description="Antitoxin Xre/MbcA/ParS-like toxin-binding" evidence="2">
    <location>
        <begin position="82"/>
        <end position="130"/>
    </location>
</feature>
<dbReference type="OrthoDB" id="8481084at2"/>
<feature type="domain" description="Antitoxin Xre-like helix-turn-helix" evidence="3">
    <location>
        <begin position="21"/>
        <end position="78"/>
    </location>
</feature>
<dbReference type="Pfam" id="PF09722">
    <property type="entry name" value="Xre_MbcA_ParS_C"/>
    <property type="match status" value="1"/>
</dbReference>
<dbReference type="AlphaFoldDB" id="A0A3L7A2M7"/>
<comment type="caution">
    <text evidence="4">The sequence shown here is derived from an EMBL/GenBank/DDBJ whole genome shotgun (WGS) entry which is preliminary data.</text>
</comment>
<organism evidence="4 5">
    <name type="scientific">Xanthobacter tagetidis</name>
    <dbReference type="NCBI Taxonomy" id="60216"/>
    <lineage>
        <taxon>Bacteria</taxon>
        <taxon>Pseudomonadati</taxon>
        <taxon>Pseudomonadota</taxon>
        <taxon>Alphaproteobacteria</taxon>
        <taxon>Hyphomicrobiales</taxon>
        <taxon>Xanthobacteraceae</taxon>
        <taxon>Xanthobacter</taxon>
    </lineage>
</organism>
<keyword evidence="5" id="KW-1185">Reference proteome</keyword>
<dbReference type="RefSeq" id="WP_121625025.1">
    <property type="nucleotide sequence ID" value="NZ_JACIIW010000007.1"/>
</dbReference>
<dbReference type="GO" id="GO:0003677">
    <property type="term" value="F:DNA binding"/>
    <property type="evidence" value="ECO:0007669"/>
    <property type="project" value="InterPro"/>
</dbReference>
<sequence length="133" mass="14002">MRAPNHAQASASPAPSPSSQGAVLTKALLRAAERLAVNAQTLAAIIGLSPPTLTRMKKGEFTLEAGSKPFELALLFVRLFRSLDAITGGDEAIARAWLANPNTALDGTPIEKVRTISGLIDVIAYLDARRAVV</sequence>
<accession>A0A3L7A2M7</accession>
<dbReference type="Pfam" id="PF20432">
    <property type="entry name" value="Xre-like-HTH"/>
    <property type="match status" value="1"/>
</dbReference>
<name>A0A3L7A2M7_9HYPH</name>
<gene>
    <name evidence="4" type="ORF">D9R14_19515</name>
</gene>
<evidence type="ECO:0000259" key="3">
    <source>
        <dbReference type="Pfam" id="PF20432"/>
    </source>
</evidence>
<evidence type="ECO:0000256" key="1">
    <source>
        <dbReference type="SAM" id="MobiDB-lite"/>
    </source>
</evidence>
<reference evidence="4 5" key="1">
    <citation type="submission" date="2018-10" db="EMBL/GenBank/DDBJ databases">
        <title>Xanthobacter tagetidis genome sequencing and assembly.</title>
        <authorList>
            <person name="Maclea K.S."/>
            <person name="Goen A.E."/>
            <person name="Fatima S.A."/>
        </authorList>
    </citation>
    <scope>NUCLEOTIDE SEQUENCE [LARGE SCALE GENOMIC DNA]</scope>
    <source>
        <strain evidence="4 5">ATCC 700314</strain>
    </source>
</reference>
<dbReference type="InterPro" id="IPR046847">
    <property type="entry name" value="Xre-like_HTH"/>
</dbReference>
<dbReference type="InterPro" id="IPR024467">
    <property type="entry name" value="Xre/MbcA/ParS-like_toxin-bd"/>
</dbReference>
<evidence type="ECO:0000313" key="5">
    <source>
        <dbReference type="Proteomes" id="UP000269692"/>
    </source>
</evidence>
<feature type="region of interest" description="Disordered" evidence="1">
    <location>
        <begin position="1"/>
        <end position="20"/>
    </location>
</feature>
<protein>
    <submittedName>
        <fullName evidence="4">DUF2384 domain-containing protein</fullName>
    </submittedName>
</protein>
<evidence type="ECO:0000259" key="2">
    <source>
        <dbReference type="Pfam" id="PF09722"/>
    </source>
</evidence>
<proteinExistence type="predicted"/>
<dbReference type="EMBL" id="RCTF01000020">
    <property type="protein sequence ID" value="RLP74245.1"/>
    <property type="molecule type" value="Genomic_DNA"/>
</dbReference>